<dbReference type="Pfam" id="PF14895">
    <property type="entry name" value="PPPI_inhib"/>
    <property type="match status" value="1"/>
</dbReference>
<proteinExistence type="predicted"/>
<dbReference type="PANTHER" id="PTHR21055">
    <property type="entry name" value="PROTEIN PHOSPHATASE 1 REGULATORY SUBUNIT 36"/>
    <property type="match status" value="1"/>
</dbReference>
<dbReference type="PANTHER" id="PTHR21055:SF3">
    <property type="entry name" value="PROTEIN PHOSPHATASE 1 REGULATORY SUBUNIT 36"/>
    <property type="match status" value="1"/>
</dbReference>
<evidence type="ECO:0000313" key="3">
    <source>
        <dbReference type="Proteomes" id="UP000694549"/>
    </source>
</evidence>
<dbReference type="GO" id="GO:0019902">
    <property type="term" value="F:phosphatase binding"/>
    <property type="evidence" value="ECO:0007669"/>
    <property type="project" value="InterPro"/>
</dbReference>
<evidence type="ECO:0000256" key="1">
    <source>
        <dbReference type="SAM" id="MobiDB-lite"/>
    </source>
</evidence>
<sequence length="450" mass="51955">MGNMHSARVLNILLSWAENKSFVFLTCNLRAVFLQTIKLTSGVWYWKDDTNTLEFASSSPASQENLKEGKNTCFREICVKTLKSIFQDEGSATLPEKKLDDKEEKIHKLSKWIQHEYVTLDDVKYVALLLKEEEKKSERMLPSSAVMGNKKLDEFLMALLFYLSFYLEKIALEKETTSLISTMILLENKEMDEVLAKLAVARIHLAKVYSNFILERGLAQQSHSPSGKRTTSLQKDWNFFEGFYNFCSYVAWLVFRRKHFQVIREEIGRLLCSDMFNPTLKDRRNVFLQEAGKRAADADAVRLPWQRQAQAKHPPINSMVHQRSPMLSTLLPLPKERAHYLAQNHYCQGMDPRPCSCDNLPDFSELFATKVGIIGAHCSELNSCMLESDEAMEEDEQEQEEEQEKEKEEGQEQEQEEEKEQEQEEGQEQEQGRQRSCSSVLTNGLNLPPL</sequence>
<accession>A0A8B9VSQ8</accession>
<protein>
    <submittedName>
        <fullName evidence="2">Protein phosphatase 1 regulatory subunit 36</fullName>
    </submittedName>
</protein>
<name>A0A8B9VSQ8_9AVES</name>
<dbReference type="AlphaFoldDB" id="A0A8B9VSQ8"/>
<reference evidence="2" key="2">
    <citation type="submission" date="2025-09" db="UniProtKB">
        <authorList>
            <consortium name="Ensembl"/>
        </authorList>
    </citation>
    <scope>IDENTIFICATION</scope>
</reference>
<feature type="compositionally biased region" description="Acidic residues" evidence="1">
    <location>
        <begin position="388"/>
        <end position="403"/>
    </location>
</feature>
<reference evidence="2" key="1">
    <citation type="submission" date="2025-08" db="UniProtKB">
        <authorList>
            <consortium name="Ensembl"/>
        </authorList>
    </citation>
    <scope>IDENTIFICATION</scope>
</reference>
<evidence type="ECO:0000313" key="2">
    <source>
        <dbReference type="Ensembl" id="ENSAZOP00000025796.1"/>
    </source>
</evidence>
<dbReference type="Proteomes" id="UP000694549">
    <property type="component" value="Unplaced"/>
</dbReference>
<feature type="compositionally biased region" description="Polar residues" evidence="1">
    <location>
        <begin position="434"/>
        <end position="450"/>
    </location>
</feature>
<dbReference type="Ensembl" id="ENSAZOT00000027662.1">
    <property type="protein sequence ID" value="ENSAZOP00000025796.1"/>
    <property type="gene ID" value="ENSAZOG00000016510.1"/>
</dbReference>
<feature type="region of interest" description="Disordered" evidence="1">
    <location>
        <begin position="388"/>
        <end position="450"/>
    </location>
</feature>
<dbReference type="InterPro" id="IPR026142">
    <property type="entry name" value="Pro_pase_1_reg_su_36"/>
</dbReference>
<keyword evidence="3" id="KW-1185">Reference proteome</keyword>
<organism evidence="2 3">
    <name type="scientific">Anas zonorhyncha</name>
    <name type="common">Eastern spot-billed duck</name>
    <dbReference type="NCBI Taxonomy" id="75864"/>
    <lineage>
        <taxon>Eukaryota</taxon>
        <taxon>Metazoa</taxon>
        <taxon>Chordata</taxon>
        <taxon>Craniata</taxon>
        <taxon>Vertebrata</taxon>
        <taxon>Euteleostomi</taxon>
        <taxon>Archelosauria</taxon>
        <taxon>Archosauria</taxon>
        <taxon>Dinosauria</taxon>
        <taxon>Saurischia</taxon>
        <taxon>Theropoda</taxon>
        <taxon>Coelurosauria</taxon>
        <taxon>Aves</taxon>
        <taxon>Neognathae</taxon>
        <taxon>Galloanserae</taxon>
        <taxon>Anseriformes</taxon>
        <taxon>Anatidae</taxon>
        <taxon>Anatinae</taxon>
        <taxon>Anas</taxon>
    </lineage>
</organism>
<feature type="compositionally biased region" description="Acidic residues" evidence="1">
    <location>
        <begin position="411"/>
        <end position="428"/>
    </location>
</feature>